<dbReference type="PANTHER" id="PTHR43806">
    <property type="entry name" value="PEPTIDASE S8"/>
    <property type="match status" value="1"/>
</dbReference>
<feature type="active site" description="Charge relay system" evidence="6 7">
    <location>
        <position position="219"/>
    </location>
</feature>
<evidence type="ECO:0000256" key="6">
    <source>
        <dbReference type="PIRSR" id="PIRSR615500-1"/>
    </source>
</evidence>
<feature type="domain" description="Peptidase S8/S53" evidence="10">
    <location>
        <begin position="175"/>
        <end position="590"/>
    </location>
</feature>
<dbReference type="InterPro" id="IPR050131">
    <property type="entry name" value="Peptidase_S8_subtilisin-like"/>
</dbReference>
<dbReference type="Proteomes" id="UP000573603">
    <property type="component" value="Unassembled WGS sequence"/>
</dbReference>
<protein>
    <recommendedName>
        <fullName evidence="14">Peptidase S8/S53 domain-containing protein</fullName>
    </recommendedName>
</protein>
<accession>A0A8H4ZAN7</accession>
<dbReference type="EMBL" id="JABEVY010000194">
    <property type="protein sequence ID" value="KAF5243191.1"/>
    <property type="molecule type" value="Genomic_DNA"/>
</dbReference>
<dbReference type="InterPro" id="IPR023828">
    <property type="entry name" value="Peptidase_S8_Ser-AS"/>
</dbReference>
<feature type="signal peptide" evidence="9">
    <location>
        <begin position="1"/>
        <end position="20"/>
    </location>
</feature>
<feature type="active site" description="Charge relay system" evidence="6 7">
    <location>
        <position position="551"/>
    </location>
</feature>
<evidence type="ECO:0008006" key="14">
    <source>
        <dbReference type="Google" id="ProtNLM"/>
    </source>
</evidence>
<keyword evidence="2 7" id="KW-0645">Protease</keyword>
<comment type="similarity">
    <text evidence="1 7">Belongs to the peptidase S8 family.</text>
</comment>
<evidence type="ECO:0000256" key="1">
    <source>
        <dbReference type="ARBA" id="ARBA00011073"/>
    </source>
</evidence>
<dbReference type="Gene3D" id="3.40.50.200">
    <property type="entry name" value="Peptidase S8/S53 domain"/>
    <property type="match status" value="2"/>
</dbReference>
<keyword evidence="3 9" id="KW-0732">Signal</keyword>
<comment type="caution">
    <text evidence="12">The sequence shown here is derived from an EMBL/GenBank/DDBJ whole genome shotgun (WGS) entry which is preliminary data.</text>
</comment>
<dbReference type="InterPro" id="IPR000209">
    <property type="entry name" value="Peptidase_S8/S53_dom"/>
</dbReference>
<evidence type="ECO:0000259" key="10">
    <source>
        <dbReference type="Pfam" id="PF00082"/>
    </source>
</evidence>
<sequence>MLSFLKQLAITACVPLLVTASYPIAVIVEFDETSHWKEDAEGLTRAAAVSLRNADLACTVSRRYAYNHWSFRGASLSIDCNTDPIPTKSIVTTIRSIEGVGNVWPITAEKPPSFSSRGTGISKTELFRRRYEKNNHGRGLTLNNNLNHRSEADSDTLSTHIDTGVARLRAENITGAGIRVAVLDGGFDLSVPGLSLTSVDYTHDMISGGDDVQDECWFHGTHVLGIIGAKGNGAQHNVSGVALDATYELFRIQPCDSSSATEDARLASLIDAADRGVDIITCSYGSLGAWPEDPWTSVADRIAANGTLVFFPSGNRGPGIFTGNSPADGDYVTAVGSVDNSVTPYYSWEATWSTVNSSAAGSFSIVPSSPFNFPNNTKLMVWAPNVSASDDCLPMPDRSSLPDDLSNVVLLSKYNQCWLDALGGAHFLTEAFNISYALYYPGKSNTSISDGPLFASSDFQYAKGVATVDYNTASMLLAARKEYGSLEISTNAVPNVSYKVNRLSGLLGSKFTGWGPTRRALSMPLFLAPGGNILSTLPQRFGGLGVLSGTSMSTPFGAGVAALVKQKHPEYSADDIRNVIATTARPVKWNDAKGHTLEFLAPTFQQGGGLVDAWSAVHTTTLLSTASLSFNDTAYRATNLTFSIKNSGKKTATYRLSHIGAGSGYVLGESGYNLTKAEAYPVYADIYIHPTSLEIKPGSSAMVSVSVIKEPDLSDAATRVSHFSGYVAIEAEGETNKLTLPYTGLGAPLLRLPAINRDTSILAGYNSSNDATIPLTEERIFNCTLNTTMNSPVTFQDSFHPGVKVDLVVQSRDFTLSIVDTDSGKEMFVMTRGSSEDPFLSGWTWYYDGTDADYFHLPAGRYHWRAKALKITGDPKKKEDYDTWESGSWILNISSWQSVPVAGSSPIGFTWPNTPFPGPLNSSQTIFEQETVQAAGLLNSGFTCIDDPMTWNWDHLSPQVAVDLPVLEQLLTPEADMLNGLPDPRFNGMNDNPNLRLDLSPQPRERPRNRRKSSFRLYRQDVQRPQSVPGFDTILQQTHDIWPRGRDTKTWQFCARELISFVNAFATTATNSFILQPVAPANDSNDAELPLLLQRALSVCATSCTLAGSNRGILDQILETEMQNMLSGSGFHNASGYDATLAAFRQDLAQLQAMVLYQIITLFSTSARQQCLAMNFGT</sequence>
<feature type="region of interest" description="Disordered" evidence="8">
    <location>
        <begin position="979"/>
        <end position="1016"/>
    </location>
</feature>
<dbReference type="GO" id="GO:0006508">
    <property type="term" value="P:proteolysis"/>
    <property type="evidence" value="ECO:0007669"/>
    <property type="project" value="UniProtKB-KW"/>
</dbReference>
<evidence type="ECO:0000256" key="3">
    <source>
        <dbReference type="ARBA" id="ARBA00022729"/>
    </source>
</evidence>
<dbReference type="PANTHER" id="PTHR43806:SF66">
    <property type="entry name" value="SERIN ENDOPEPTIDASE"/>
    <property type="match status" value="1"/>
</dbReference>
<feature type="domain" description="C5a peptidase/Subtilisin-like protease SBT2-like Fn3-like" evidence="11">
    <location>
        <begin position="629"/>
        <end position="743"/>
    </location>
</feature>
<evidence type="ECO:0000313" key="13">
    <source>
        <dbReference type="Proteomes" id="UP000573603"/>
    </source>
</evidence>
<dbReference type="InterPro" id="IPR010435">
    <property type="entry name" value="C5a/SBT2-like_Fn3"/>
</dbReference>
<dbReference type="PRINTS" id="PR00723">
    <property type="entry name" value="SUBTILISIN"/>
</dbReference>
<evidence type="ECO:0000256" key="9">
    <source>
        <dbReference type="SAM" id="SignalP"/>
    </source>
</evidence>
<evidence type="ECO:0000256" key="5">
    <source>
        <dbReference type="ARBA" id="ARBA00022825"/>
    </source>
</evidence>
<evidence type="ECO:0000256" key="4">
    <source>
        <dbReference type="ARBA" id="ARBA00022801"/>
    </source>
</evidence>
<feature type="chain" id="PRO_5034739335" description="Peptidase S8/S53 domain-containing protein" evidence="9">
    <location>
        <begin position="21"/>
        <end position="1178"/>
    </location>
</feature>
<dbReference type="PROSITE" id="PS00138">
    <property type="entry name" value="SUBTILASE_SER"/>
    <property type="match status" value="1"/>
</dbReference>
<dbReference type="GO" id="GO:0016020">
    <property type="term" value="C:membrane"/>
    <property type="evidence" value="ECO:0007669"/>
    <property type="project" value="InterPro"/>
</dbReference>
<dbReference type="PROSITE" id="PS51892">
    <property type="entry name" value="SUBTILASE"/>
    <property type="match status" value="1"/>
</dbReference>
<feature type="active site" description="Charge relay system" evidence="6 7">
    <location>
        <position position="184"/>
    </location>
</feature>
<keyword evidence="4 7" id="KW-0378">Hydrolase</keyword>
<evidence type="ECO:0000256" key="2">
    <source>
        <dbReference type="ARBA" id="ARBA00022670"/>
    </source>
</evidence>
<dbReference type="SUPFAM" id="SSF52743">
    <property type="entry name" value="Subtilisin-like"/>
    <property type="match status" value="1"/>
</dbReference>
<reference evidence="12 13" key="1">
    <citation type="journal article" date="2020" name="BMC Genomics">
        <title>Correction to: Identification and distribution of gene clusters required for synthesis of sphingolipid metabolism inhibitors in diverse species of the filamentous fungus Fusarium.</title>
        <authorList>
            <person name="Kim H.S."/>
            <person name="Lohmar J.M."/>
            <person name="Busman M."/>
            <person name="Brown D.W."/>
            <person name="Naumann T.A."/>
            <person name="Divon H.H."/>
            <person name="Lysoe E."/>
            <person name="Uhlig S."/>
            <person name="Proctor R.H."/>
        </authorList>
    </citation>
    <scope>NUCLEOTIDE SEQUENCE [LARGE SCALE GENOMIC DNA]</scope>
    <source>
        <strain evidence="12 13">NRRL 25214</strain>
    </source>
</reference>
<evidence type="ECO:0000313" key="12">
    <source>
        <dbReference type="EMBL" id="KAF5243191.1"/>
    </source>
</evidence>
<dbReference type="Pfam" id="PF00082">
    <property type="entry name" value="Peptidase_S8"/>
    <property type="match status" value="1"/>
</dbReference>
<dbReference type="InterPro" id="IPR015500">
    <property type="entry name" value="Peptidase_S8_subtilisin-rel"/>
</dbReference>
<dbReference type="Pfam" id="PF06280">
    <property type="entry name" value="fn3_5"/>
    <property type="match status" value="1"/>
</dbReference>
<name>A0A8H4ZAN7_9HYPO</name>
<dbReference type="AlphaFoldDB" id="A0A8H4ZAN7"/>
<evidence type="ECO:0000259" key="11">
    <source>
        <dbReference type="Pfam" id="PF06280"/>
    </source>
</evidence>
<proteinExistence type="inferred from homology"/>
<evidence type="ECO:0000256" key="7">
    <source>
        <dbReference type="PROSITE-ProRule" id="PRU01240"/>
    </source>
</evidence>
<dbReference type="GO" id="GO:0004252">
    <property type="term" value="F:serine-type endopeptidase activity"/>
    <property type="evidence" value="ECO:0007669"/>
    <property type="project" value="UniProtKB-UniRule"/>
</dbReference>
<gene>
    <name evidence="12" type="ORF">FANTH_8289</name>
</gene>
<evidence type="ECO:0000256" key="8">
    <source>
        <dbReference type="SAM" id="MobiDB-lite"/>
    </source>
</evidence>
<keyword evidence="13" id="KW-1185">Reference proteome</keyword>
<keyword evidence="5 7" id="KW-0720">Serine protease</keyword>
<organism evidence="12 13">
    <name type="scientific">Fusarium anthophilum</name>
    <dbReference type="NCBI Taxonomy" id="48485"/>
    <lineage>
        <taxon>Eukaryota</taxon>
        <taxon>Fungi</taxon>
        <taxon>Dikarya</taxon>
        <taxon>Ascomycota</taxon>
        <taxon>Pezizomycotina</taxon>
        <taxon>Sordariomycetes</taxon>
        <taxon>Hypocreomycetidae</taxon>
        <taxon>Hypocreales</taxon>
        <taxon>Nectriaceae</taxon>
        <taxon>Fusarium</taxon>
        <taxon>Fusarium fujikuroi species complex</taxon>
    </lineage>
</organism>
<dbReference type="InterPro" id="IPR036852">
    <property type="entry name" value="Peptidase_S8/S53_dom_sf"/>
</dbReference>